<evidence type="ECO:0000256" key="1">
    <source>
        <dbReference type="PIRSR" id="PIRSR600250-50"/>
    </source>
</evidence>
<dbReference type="AlphaFoldDB" id="A0A0S4JY87"/>
<dbReference type="VEuPathDB" id="TriTrypDB:BSAL_46540"/>
<protein>
    <submittedName>
        <fullName evidence="3">Peptidase, putative</fullName>
    </submittedName>
</protein>
<feature type="signal peptide" evidence="2">
    <location>
        <begin position="1"/>
        <end position="17"/>
    </location>
</feature>
<feature type="chain" id="PRO_5006622831" evidence="2">
    <location>
        <begin position="18"/>
        <end position="268"/>
    </location>
</feature>
<sequence length="268" mass="29930">MQFALIVAALVAGVVVTQDPAPGWLAYATAQCPAGTRITHMEAKWLVGQNPPQSFAFFSPWFGIDTTDNLNLLQPVNPWLGTSWSMYTEYYQWSPTHNKDSAQYSVNAGDQLFGQITFNGESEQSYTLKQTDVTSGQTSEMVIPVQVGSDGQHKNYTVQYIVYEKVAQCNQYPPDQKVVFNDIKVFCNGVQVAPQWTTGIVENVCDFKATPVSSSQVEITWNIDGVPPTQKQLERAATSAIYKNNRIDHVAMNRAIKKEMNIMKEKTN</sequence>
<evidence type="ECO:0000256" key="2">
    <source>
        <dbReference type="SAM" id="SignalP"/>
    </source>
</evidence>
<keyword evidence="4" id="KW-1185">Reference proteome</keyword>
<evidence type="ECO:0000313" key="3">
    <source>
        <dbReference type="EMBL" id="CUG94109.1"/>
    </source>
</evidence>
<dbReference type="EMBL" id="CYKH01002220">
    <property type="protein sequence ID" value="CUG94109.1"/>
    <property type="molecule type" value="Genomic_DNA"/>
</dbReference>
<dbReference type="InterPro" id="IPR038656">
    <property type="entry name" value="Peptidase_G1_sf"/>
</dbReference>
<dbReference type="GO" id="GO:0070007">
    <property type="term" value="F:glutamic-type endopeptidase activity"/>
    <property type="evidence" value="ECO:0007669"/>
    <property type="project" value="InterPro"/>
</dbReference>
<dbReference type="InterPro" id="IPR000250">
    <property type="entry name" value="Peptidase_G1"/>
</dbReference>
<dbReference type="InterPro" id="IPR013320">
    <property type="entry name" value="ConA-like_dom_sf"/>
</dbReference>
<dbReference type="SUPFAM" id="SSF49899">
    <property type="entry name" value="Concanavalin A-like lectins/glucanases"/>
    <property type="match status" value="1"/>
</dbReference>
<keyword evidence="2" id="KW-0732">Signal</keyword>
<dbReference type="Pfam" id="PF01828">
    <property type="entry name" value="Peptidase_A4"/>
    <property type="match status" value="1"/>
</dbReference>
<dbReference type="OrthoDB" id="278058at2759"/>
<dbReference type="Proteomes" id="UP000051952">
    <property type="component" value="Unassembled WGS sequence"/>
</dbReference>
<organism evidence="3 4">
    <name type="scientific">Bodo saltans</name>
    <name type="common">Flagellated protozoan</name>
    <dbReference type="NCBI Taxonomy" id="75058"/>
    <lineage>
        <taxon>Eukaryota</taxon>
        <taxon>Discoba</taxon>
        <taxon>Euglenozoa</taxon>
        <taxon>Kinetoplastea</taxon>
        <taxon>Metakinetoplastina</taxon>
        <taxon>Eubodonida</taxon>
        <taxon>Bodonidae</taxon>
        <taxon>Bodo</taxon>
    </lineage>
</organism>
<evidence type="ECO:0000313" key="4">
    <source>
        <dbReference type="Proteomes" id="UP000051952"/>
    </source>
</evidence>
<reference evidence="4" key="1">
    <citation type="submission" date="2015-09" db="EMBL/GenBank/DDBJ databases">
        <authorList>
            <consortium name="Pathogen Informatics"/>
        </authorList>
    </citation>
    <scope>NUCLEOTIDE SEQUENCE [LARGE SCALE GENOMIC DNA]</scope>
    <source>
        <strain evidence="4">Lake Konstanz</strain>
    </source>
</reference>
<accession>A0A0S4JY87</accession>
<proteinExistence type="predicted"/>
<gene>
    <name evidence="3" type="ORF">BSAL_46540</name>
</gene>
<dbReference type="OMA" id="AFFSPWF"/>
<dbReference type="GO" id="GO:0006508">
    <property type="term" value="P:proteolysis"/>
    <property type="evidence" value="ECO:0007669"/>
    <property type="project" value="InterPro"/>
</dbReference>
<name>A0A0S4JY87_BODSA</name>
<feature type="active site" description="Proton acceptor" evidence="1">
    <location>
        <position position="164"/>
    </location>
</feature>
<dbReference type="Gene3D" id="2.60.120.700">
    <property type="entry name" value="Peptidase G1"/>
    <property type="match status" value="1"/>
</dbReference>